<dbReference type="NCBIfam" id="TIGR01444">
    <property type="entry name" value="fkbM_fam"/>
    <property type="match status" value="1"/>
</dbReference>
<dbReference type="Pfam" id="PF05050">
    <property type="entry name" value="Methyltransf_21"/>
    <property type="match status" value="1"/>
</dbReference>
<reference evidence="2 3" key="1">
    <citation type="submission" date="2018-10" db="EMBL/GenBank/DDBJ databases">
        <title>Comparative analysis of microorganisms from saline springs in Andes Mountain Range, Colombia.</title>
        <authorList>
            <person name="Rubin E."/>
        </authorList>
    </citation>
    <scope>NUCLEOTIDE SEQUENCE [LARGE SCALE GENOMIC DNA]</scope>
    <source>
        <strain evidence="2 3">USBA 36</strain>
    </source>
</reference>
<dbReference type="InterPro" id="IPR052514">
    <property type="entry name" value="SAM-dependent_MTase"/>
</dbReference>
<dbReference type="OrthoDB" id="9814604at2"/>
<dbReference type="SUPFAM" id="SSF53335">
    <property type="entry name" value="S-adenosyl-L-methionine-dependent methyltransferases"/>
    <property type="match status" value="1"/>
</dbReference>
<dbReference type="InterPro" id="IPR029063">
    <property type="entry name" value="SAM-dependent_MTases_sf"/>
</dbReference>
<sequence length="260" mass="28565">MQAFLSKRMPALYRVLLDLRDRAAPFYADQELSLLPVLCPAGTVALDIGANTGLYTHWLLRRVRLVVAVEPIPRLSQLVARRFAAAVRDGRLIVENCALGNEDGSATLHIPDGMTALSTLQPLQGMANVADITVPVHRLDGLESIRGLPIGFMKIDVEGFESAVIEGGLNLLRRHQPTILVEAEERHRPGAVASLRGLLEPLGYIGFFRRDGQWHPVESFDAARLQNRAALNEAGTKRLKGATYINNFVFTASPESLRAE</sequence>
<dbReference type="PANTHER" id="PTHR34203">
    <property type="entry name" value="METHYLTRANSFERASE, FKBM FAMILY PROTEIN"/>
    <property type="match status" value="1"/>
</dbReference>
<organism evidence="2 3">
    <name type="scientific">Oceanibaculum indicum</name>
    <dbReference type="NCBI Taxonomy" id="526216"/>
    <lineage>
        <taxon>Bacteria</taxon>
        <taxon>Pseudomonadati</taxon>
        <taxon>Pseudomonadota</taxon>
        <taxon>Alphaproteobacteria</taxon>
        <taxon>Rhodospirillales</taxon>
        <taxon>Oceanibaculaceae</taxon>
        <taxon>Oceanibaculum</taxon>
    </lineage>
</organism>
<protein>
    <submittedName>
        <fullName evidence="2">FkbM family methyltransferase</fullName>
    </submittedName>
</protein>
<name>A0A420WAS4_9PROT</name>
<evidence type="ECO:0000313" key="3">
    <source>
        <dbReference type="Proteomes" id="UP000277424"/>
    </source>
</evidence>
<dbReference type="RefSeq" id="WP_121221864.1">
    <property type="nucleotide sequence ID" value="NZ_RBIG01000004.1"/>
</dbReference>
<proteinExistence type="predicted"/>
<evidence type="ECO:0000313" key="2">
    <source>
        <dbReference type="EMBL" id="RKQ68097.1"/>
    </source>
</evidence>
<dbReference type="InterPro" id="IPR006342">
    <property type="entry name" value="FkbM_mtfrase"/>
</dbReference>
<dbReference type="EMBL" id="RBIG01000004">
    <property type="protein sequence ID" value="RKQ68097.1"/>
    <property type="molecule type" value="Genomic_DNA"/>
</dbReference>
<dbReference type="AlphaFoldDB" id="A0A420WAS4"/>
<evidence type="ECO:0000259" key="1">
    <source>
        <dbReference type="Pfam" id="PF05050"/>
    </source>
</evidence>
<dbReference type="Gene3D" id="3.40.50.150">
    <property type="entry name" value="Vaccinia Virus protein VP39"/>
    <property type="match status" value="1"/>
</dbReference>
<dbReference type="GO" id="GO:0008168">
    <property type="term" value="F:methyltransferase activity"/>
    <property type="evidence" value="ECO:0007669"/>
    <property type="project" value="UniProtKB-KW"/>
</dbReference>
<dbReference type="Proteomes" id="UP000277424">
    <property type="component" value="Unassembled WGS sequence"/>
</dbReference>
<keyword evidence="2" id="KW-0808">Transferase</keyword>
<gene>
    <name evidence="2" type="ORF">BCL74_3416</name>
</gene>
<accession>A0A420WAS4</accession>
<keyword evidence="2" id="KW-0489">Methyltransferase</keyword>
<feature type="domain" description="Methyltransferase FkbM" evidence="1">
    <location>
        <begin position="47"/>
        <end position="204"/>
    </location>
</feature>
<dbReference type="GO" id="GO:0032259">
    <property type="term" value="P:methylation"/>
    <property type="evidence" value="ECO:0007669"/>
    <property type="project" value="UniProtKB-KW"/>
</dbReference>
<dbReference type="PANTHER" id="PTHR34203:SF15">
    <property type="entry name" value="SLL1173 PROTEIN"/>
    <property type="match status" value="1"/>
</dbReference>
<comment type="caution">
    <text evidence="2">The sequence shown here is derived from an EMBL/GenBank/DDBJ whole genome shotgun (WGS) entry which is preliminary data.</text>
</comment>